<dbReference type="InterPro" id="IPR050483">
    <property type="entry name" value="CoA-transferase_III_domain"/>
</dbReference>
<dbReference type="InterPro" id="IPR003673">
    <property type="entry name" value="CoA-Trfase_fam_III"/>
</dbReference>
<dbReference type="EMBL" id="CP012150">
    <property type="protein sequence ID" value="AKS33862.1"/>
    <property type="molecule type" value="Genomic_DNA"/>
</dbReference>
<dbReference type="AlphaFoldDB" id="A0A0K0X927"/>
<proteinExistence type="predicted"/>
<dbReference type="Gene3D" id="3.40.50.10540">
    <property type="entry name" value="Crotonobetainyl-coa:carnitine coa-transferase, domain 1"/>
    <property type="match status" value="1"/>
</dbReference>
<dbReference type="InterPro" id="IPR044855">
    <property type="entry name" value="CoA-Trfase_III_dom3_sf"/>
</dbReference>
<protein>
    <submittedName>
        <fullName evidence="2">Carnitine dehydratase</fullName>
    </submittedName>
</protein>
<name>A0A0K0X927_MYCGD</name>
<dbReference type="SUPFAM" id="SSF89796">
    <property type="entry name" value="CoA-transferase family III (CaiB/BaiF)"/>
    <property type="match status" value="1"/>
</dbReference>
<sequence length="407" mass="43778">MMGTQLPLNGIRIADFSWVGAGPFLTKPLADHGADVIKVESRTRVDPIRSMAPFRDGVAGVERSGYFANRNTSKRSICLDLKDSRGRELALRLIAVSDVVVNNFSPGTMDRLGLGYDDARVVRPDVVYLEMPMMGTEGPHRDCRGYGLTIAAAGGLLGLSGYPDRPPVGTGTNYPDHVPNPLHGAVAVLAALRKRRRTGQGEYIELAQLESTVNAIGPAVVAAARGEPVGPAGNDDAVAAPHGVYPCAGEDNWCAMAVFDDNQWAATRLVLGAVDWAHHAQFDTVDGRRRDRADLDRLIARATVGWDADRLATALTTRGVAASAVRHADDLVGRDPQLRARGHWVTLHHPVMGPSIYDRTPYRFSATPGCLRTPAPLLGADSRDVCTQLLGLPDDTYEALEQQKVVG</sequence>
<dbReference type="PANTHER" id="PTHR48207">
    <property type="entry name" value="SUCCINATE--HYDROXYMETHYLGLUTARATE COA-TRANSFERASE"/>
    <property type="match status" value="1"/>
</dbReference>
<accession>A0A0K0X927</accession>
<gene>
    <name evidence="2" type="ORF">AFA91_20445</name>
</gene>
<dbReference type="Proteomes" id="UP000062255">
    <property type="component" value="Chromosome"/>
</dbReference>
<evidence type="ECO:0000256" key="1">
    <source>
        <dbReference type="ARBA" id="ARBA00022679"/>
    </source>
</evidence>
<reference evidence="2 3" key="1">
    <citation type="submission" date="2015-07" db="EMBL/GenBank/DDBJ databases">
        <title>Complete genome sequence of Mycobacterium goodii X7B, a facultative thermophilic biodesulfurizing bacterium.</title>
        <authorList>
            <person name="Yu B."/>
            <person name="Li F."/>
            <person name="Xu P."/>
        </authorList>
    </citation>
    <scope>NUCLEOTIDE SEQUENCE [LARGE SCALE GENOMIC DNA]</scope>
    <source>
        <strain evidence="2 3">X7B</strain>
    </source>
</reference>
<dbReference type="PANTHER" id="PTHR48207:SF3">
    <property type="entry name" value="SUCCINATE--HYDROXYMETHYLGLUTARATE COA-TRANSFERASE"/>
    <property type="match status" value="1"/>
</dbReference>
<keyword evidence="1" id="KW-0808">Transferase</keyword>
<evidence type="ECO:0000313" key="3">
    <source>
        <dbReference type="Proteomes" id="UP000062255"/>
    </source>
</evidence>
<dbReference type="KEGG" id="mgo:AFA91_20445"/>
<dbReference type="InterPro" id="IPR023606">
    <property type="entry name" value="CoA-Trfase_III_dom_1_sf"/>
</dbReference>
<dbReference type="STRING" id="134601.AFA91_20445"/>
<evidence type="ECO:0000313" key="2">
    <source>
        <dbReference type="EMBL" id="AKS33862.1"/>
    </source>
</evidence>
<organism evidence="2 3">
    <name type="scientific">Mycolicibacterium goodii</name>
    <name type="common">Mycobacterium goodii</name>
    <dbReference type="NCBI Taxonomy" id="134601"/>
    <lineage>
        <taxon>Bacteria</taxon>
        <taxon>Bacillati</taxon>
        <taxon>Actinomycetota</taxon>
        <taxon>Actinomycetes</taxon>
        <taxon>Mycobacteriales</taxon>
        <taxon>Mycobacteriaceae</taxon>
        <taxon>Mycolicibacterium</taxon>
    </lineage>
</organism>
<dbReference type="Gene3D" id="3.30.1540.10">
    <property type="entry name" value="formyl-coa transferase, domain 3"/>
    <property type="match status" value="1"/>
</dbReference>
<dbReference type="GO" id="GO:0008410">
    <property type="term" value="F:CoA-transferase activity"/>
    <property type="evidence" value="ECO:0007669"/>
    <property type="project" value="TreeGrafter"/>
</dbReference>
<dbReference type="Pfam" id="PF02515">
    <property type="entry name" value="CoA_transf_3"/>
    <property type="match status" value="1"/>
</dbReference>
<dbReference type="PATRIC" id="fig|134601.6.peg.4227"/>